<proteinExistence type="predicted"/>
<reference evidence="2" key="1">
    <citation type="submission" date="2020-05" db="EMBL/GenBank/DDBJ databases">
        <authorList>
            <person name="Chiriac C."/>
            <person name="Salcher M."/>
            <person name="Ghai R."/>
            <person name="Kavagutti S V."/>
        </authorList>
    </citation>
    <scope>NUCLEOTIDE SEQUENCE</scope>
</reference>
<feature type="region of interest" description="Disordered" evidence="1">
    <location>
        <begin position="344"/>
        <end position="365"/>
    </location>
</feature>
<sequence length="365" mass="39389">MTQQRSGQQKSNQQRSNQQARRRPRRVRRTQSAETVWKGLVIALIVFVVLASGNMVASAEGMPLGWQRSVAVATSGVIDRLTNLVSLNRPYDWAAQQLGVEQKNADFEFPDTKKPAPETAVTTTTLPPVRVPTAATPLNVVVAGDSTAKALGDMLKSSVTDIPELSITNYGKVSTGLARSDYFNWGARMQEIVATDAPEVTLFMVGANDGQSILEGDGTVVAQYGSAEWEEQYRARIAGIMDLNQGQGRRLIWVGEPNVGNPDIQQAVQTGNRIAQEEAKTRPWVSYFDVAKLVAGPDGKFADYITLPDGTTARCYAGDGVHMSVKCMNVVMDNLVPTLTGLYESSPDSTSSASTSTTSTTKPKG</sequence>
<gene>
    <name evidence="2" type="ORF">UFOPK4173_01366</name>
</gene>
<organism evidence="2">
    <name type="scientific">freshwater metagenome</name>
    <dbReference type="NCBI Taxonomy" id="449393"/>
    <lineage>
        <taxon>unclassified sequences</taxon>
        <taxon>metagenomes</taxon>
        <taxon>ecological metagenomes</taxon>
    </lineage>
</organism>
<dbReference type="Pfam" id="PF04311">
    <property type="entry name" value="DUF459"/>
    <property type="match status" value="1"/>
</dbReference>
<protein>
    <submittedName>
        <fullName evidence="2">Unannotated protein</fullName>
    </submittedName>
</protein>
<name>A0A6J7S8F6_9ZZZZ</name>
<feature type="compositionally biased region" description="Low complexity" evidence="1">
    <location>
        <begin position="345"/>
        <end position="365"/>
    </location>
</feature>
<feature type="compositionally biased region" description="Basic residues" evidence="1">
    <location>
        <begin position="20"/>
        <end position="29"/>
    </location>
</feature>
<dbReference type="AlphaFoldDB" id="A0A6J7S8F6"/>
<dbReference type="SUPFAM" id="SSF52266">
    <property type="entry name" value="SGNH hydrolase"/>
    <property type="match status" value="1"/>
</dbReference>
<feature type="region of interest" description="Disordered" evidence="1">
    <location>
        <begin position="1"/>
        <end position="30"/>
    </location>
</feature>
<evidence type="ECO:0000313" key="2">
    <source>
        <dbReference type="EMBL" id="CAB5037326.1"/>
    </source>
</evidence>
<accession>A0A6J7S8F6</accession>
<dbReference type="Gene3D" id="3.40.50.1110">
    <property type="entry name" value="SGNH hydrolase"/>
    <property type="match status" value="1"/>
</dbReference>
<dbReference type="InterPro" id="IPR036514">
    <property type="entry name" value="SGNH_hydro_sf"/>
</dbReference>
<dbReference type="EMBL" id="CAFBPW010000176">
    <property type="protein sequence ID" value="CAB5037326.1"/>
    <property type="molecule type" value="Genomic_DNA"/>
</dbReference>
<feature type="compositionally biased region" description="Low complexity" evidence="1">
    <location>
        <begin position="1"/>
        <end position="19"/>
    </location>
</feature>
<dbReference type="InterPro" id="IPR007407">
    <property type="entry name" value="DUF459"/>
</dbReference>
<evidence type="ECO:0000256" key="1">
    <source>
        <dbReference type="SAM" id="MobiDB-lite"/>
    </source>
</evidence>